<dbReference type="Pfam" id="PF09359">
    <property type="entry name" value="VTC"/>
    <property type="match status" value="1"/>
</dbReference>
<sequence>MIPLATPTTVLADLAPIDLAELTGRAALQTRFDRKYLLPAAEVPGLLAGLDPGTQVLEIDGRRSFRYESVYFDTPDLVSYRLTAHRRRRRFKIRTRTYVDSDLCWLEVKTEGTRGGTVKHRLPYHPGDSGTLSPGRTFVDGILATLGTGGGTGLAFASTLTTRYLRSTLFLPTTASRATIDLGLCWEGGHGARLELPGLAIVETKTGSTASHVDRLLWSHGHRPVAVSKYATGLAALRPELPCARWRRTLRRHFTPDAGTEAPPSSSPPSV</sequence>
<reference evidence="2 3" key="1">
    <citation type="submission" date="2016-06" db="EMBL/GenBank/DDBJ databases">
        <authorList>
            <person name="Kjaerup R.B."/>
            <person name="Dalgaard T.S."/>
            <person name="Juul-Madsen H.R."/>
        </authorList>
    </citation>
    <scope>NUCLEOTIDE SEQUENCE [LARGE SCALE GENOMIC DNA]</scope>
    <source>
        <strain evidence="2 3">DSM 45626</strain>
    </source>
</reference>
<accession>A0A1C4XJ52</accession>
<gene>
    <name evidence="2" type="ORF">GA0070558_12645</name>
</gene>
<protein>
    <submittedName>
        <fullName evidence="2">VTC domain-containing protein</fullName>
    </submittedName>
</protein>
<dbReference type="InterPro" id="IPR042267">
    <property type="entry name" value="VTC_sf"/>
</dbReference>
<dbReference type="CDD" id="cd07750">
    <property type="entry name" value="PolyPPase_VTC_like"/>
    <property type="match status" value="1"/>
</dbReference>
<dbReference type="EMBL" id="FMCW01000026">
    <property type="protein sequence ID" value="SCF08487.1"/>
    <property type="molecule type" value="Genomic_DNA"/>
</dbReference>
<feature type="domain" description="VTC" evidence="1">
    <location>
        <begin position="31"/>
        <end position="126"/>
    </location>
</feature>
<organism evidence="2 3">
    <name type="scientific">Micromonospora haikouensis</name>
    <dbReference type="NCBI Taxonomy" id="686309"/>
    <lineage>
        <taxon>Bacteria</taxon>
        <taxon>Bacillati</taxon>
        <taxon>Actinomycetota</taxon>
        <taxon>Actinomycetes</taxon>
        <taxon>Micromonosporales</taxon>
        <taxon>Micromonosporaceae</taxon>
        <taxon>Micromonospora</taxon>
    </lineage>
</organism>
<dbReference type="Proteomes" id="UP000199375">
    <property type="component" value="Unassembled WGS sequence"/>
</dbReference>
<name>A0A1C4XJ52_9ACTN</name>
<dbReference type="AlphaFoldDB" id="A0A1C4XJ52"/>
<proteinExistence type="predicted"/>
<dbReference type="Gene3D" id="3.20.100.30">
    <property type="entry name" value="VTC, catalytic tunnel domain"/>
    <property type="match status" value="1"/>
</dbReference>
<dbReference type="InterPro" id="IPR018966">
    <property type="entry name" value="VTC_domain"/>
</dbReference>
<evidence type="ECO:0000259" key="1">
    <source>
        <dbReference type="Pfam" id="PF09359"/>
    </source>
</evidence>
<dbReference type="GO" id="GO:0006799">
    <property type="term" value="P:polyphosphate biosynthetic process"/>
    <property type="evidence" value="ECO:0007669"/>
    <property type="project" value="UniProtKB-ARBA"/>
</dbReference>
<evidence type="ECO:0000313" key="2">
    <source>
        <dbReference type="EMBL" id="SCF08487.1"/>
    </source>
</evidence>
<evidence type="ECO:0000313" key="3">
    <source>
        <dbReference type="Proteomes" id="UP000199375"/>
    </source>
</evidence>
<dbReference type="RefSeq" id="WP_091283890.1">
    <property type="nucleotide sequence ID" value="NZ_FMCW01000026.1"/>
</dbReference>